<dbReference type="Proteomes" id="UP000317935">
    <property type="component" value="Chromosome"/>
</dbReference>
<dbReference type="Gene3D" id="2.40.50.100">
    <property type="match status" value="1"/>
</dbReference>
<evidence type="ECO:0000259" key="3">
    <source>
        <dbReference type="Pfam" id="PF25954"/>
    </source>
</evidence>
<dbReference type="GO" id="GO:0015679">
    <property type="term" value="P:plasma membrane copper ion transport"/>
    <property type="evidence" value="ECO:0007669"/>
    <property type="project" value="TreeGrafter"/>
</dbReference>
<proteinExistence type="predicted"/>
<dbReference type="GeneID" id="56929452"/>
<dbReference type="GO" id="GO:0030288">
    <property type="term" value="C:outer membrane-bounded periplasmic space"/>
    <property type="evidence" value="ECO:0007669"/>
    <property type="project" value="TreeGrafter"/>
</dbReference>
<feature type="domain" description="CzcB-like C-terminal circularly permuted SH3-like" evidence="4">
    <location>
        <begin position="248"/>
        <end position="306"/>
    </location>
</feature>
<evidence type="ECO:0000256" key="1">
    <source>
        <dbReference type="ARBA" id="ARBA00022448"/>
    </source>
</evidence>
<organism evidence="6 7">
    <name type="scientific">Helicobacter suis</name>
    <dbReference type="NCBI Taxonomy" id="104628"/>
    <lineage>
        <taxon>Bacteria</taxon>
        <taxon>Pseudomonadati</taxon>
        <taxon>Campylobacterota</taxon>
        <taxon>Epsilonproteobacteria</taxon>
        <taxon>Campylobacterales</taxon>
        <taxon>Helicobacteraceae</taxon>
        <taxon>Helicobacter</taxon>
    </lineage>
</organism>
<dbReference type="AlphaFoldDB" id="A0A6J4CXA5"/>
<dbReference type="InterPro" id="IPR058649">
    <property type="entry name" value="CzcB_C"/>
</dbReference>
<keyword evidence="1" id="KW-0813">Transport</keyword>
<dbReference type="EMBL" id="AP019774">
    <property type="protein sequence ID" value="BCD70148.1"/>
    <property type="molecule type" value="Genomic_DNA"/>
</dbReference>
<feature type="domain" description="CusB-like barrel-sandwich hybrid" evidence="2">
    <location>
        <begin position="53"/>
        <end position="161"/>
    </location>
</feature>
<dbReference type="Gene3D" id="2.40.420.20">
    <property type="match status" value="1"/>
</dbReference>
<evidence type="ECO:0000313" key="8">
    <source>
        <dbReference type="Proteomes" id="UP000509742"/>
    </source>
</evidence>
<dbReference type="GO" id="GO:0060003">
    <property type="term" value="P:copper ion export"/>
    <property type="evidence" value="ECO:0007669"/>
    <property type="project" value="TreeGrafter"/>
</dbReference>
<accession>A0A6J4CXA5</accession>
<dbReference type="InterPro" id="IPR058790">
    <property type="entry name" value="BSH_CusB"/>
</dbReference>
<keyword evidence="8" id="KW-1185">Reference proteome</keyword>
<reference evidence="5 8" key="2">
    <citation type="submission" date="2020-04" db="EMBL/GenBank/DDBJ databases">
        <title>Genomic analysis of gastric non-Helicobacter pylori Helicobacters isolated in Japan.</title>
        <authorList>
            <person name="Suzuki M."/>
            <person name="Rimbara E."/>
        </authorList>
    </citation>
    <scope>NUCLEOTIDE SEQUENCE [LARGE SCALE GENOMIC DNA]</scope>
    <source>
        <strain evidence="5 8">NHP19-0020</strain>
    </source>
</reference>
<dbReference type="Gene3D" id="2.40.30.170">
    <property type="match status" value="1"/>
</dbReference>
<name>A0A6J4CXA5_9HELI</name>
<dbReference type="RefSeq" id="WP_232048860.1">
    <property type="nucleotide sequence ID" value="NZ_AP019774.1"/>
</dbReference>
<protein>
    <submittedName>
        <fullName evidence="6">Cation efflux system protein CzcA</fullName>
    </submittedName>
</protein>
<evidence type="ECO:0000259" key="4">
    <source>
        <dbReference type="Pfam" id="PF25975"/>
    </source>
</evidence>
<evidence type="ECO:0000313" key="5">
    <source>
        <dbReference type="EMBL" id="BCD45149.1"/>
    </source>
</evidence>
<evidence type="ECO:0000313" key="7">
    <source>
        <dbReference type="Proteomes" id="UP000317935"/>
    </source>
</evidence>
<dbReference type="InterPro" id="IPR058792">
    <property type="entry name" value="Beta-barrel_RND_2"/>
</dbReference>
<dbReference type="Pfam" id="PF25954">
    <property type="entry name" value="Beta-barrel_RND_2"/>
    <property type="match status" value="1"/>
</dbReference>
<dbReference type="EMBL" id="AP023036">
    <property type="protein sequence ID" value="BCD45149.1"/>
    <property type="molecule type" value="Genomic_DNA"/>
</dbReference>
<evidence type="ECO:0000259" key="2">
    <source>
        <dbReference type="Pfam" id="PF25919"/>
    </source>
</evidence>
<dbReference type="InterPro" id="IPR051909">
    <property type="entry name" value="MFP_Cation_Efflux"/>
</dbReference>
<dbReference type="PANTHER" id="PTHR30097">
    <property type="entry name" value="CATION EFFLUX SYSTEM PROTEIN CUSB"/>
    <property type="match status" value="1"/>
</dbReference>
<dbReference type="Proteomes" id="UP000509742">
    <property type="component" value="Chromosome"/>
</dbReference>
<dbReference type="GO" id="GO:0046914">
    <property type="term" value="F:transition metal ion binding"/>
    <property type="evidence" value="ECO:0007669"/>
    <property type="project" value="TreeGrafter"/>
</dbReference>
<gene>
    <name evidence="6" type="primary">czcA_2</name>
    <name evidence="5" type="ORF">NHP190020_01880</name>
    <name evidence="6" type="ORF">SNTW_07930</name>
</gene>
<dbReference type="SUPFAM" id="SSF111369">
    <property type="entry name" value="HlyD-like secretion proteins"/>
    <property type="match status" value="1"/>
</dbReference>
<sequence length="316" mass="35887">MIPRLWGVVLLCCLLQAKGGDSIKVMLKEITPFRQYYALLEADETKVFSYNIRFDGYVEKLYVNQTYQNIKAGDKLFNIYSPSLISVQSELLSSVRFNKQVDQMREKLRLLGVPTYEIDNIIKTKKIKNNIDMRAPFSGVIFTKNINEGGFIKSGAEIYKIIDLRSLYVLAKVNQEDLDFVRHLSKASISIEGVSGVFPLKFDRINPFIGAQDKMVQVRFILNNPALIFFPNMFARVSIYQQARKMLVLPKEAVLVKNDKTIVFKKEDGDFTLTPIKAKRNSDGSYEILEGLKAGDEVAKNALFILDADAINNGDE</sequence>
<evidence type="ECO:0000313" key="6">
    <source>
        <dbReference type="EMBL" id="BCD70148.1"/>
    </source>
</evidence>
<reference evidence="6 7" key="1">
    <citation type="submission" date="2019-06" db="EMBL/GenBank/DDBJ databases">
        <title>Complete genome sequence of Helicobacter suis SNTW101c.</title>
        <authorList>
            <person name="Rimbara E."/>
            <person name="Suzuki M."/>
            <person name="Matsui H."/>
            <person name="Nakamura M."/>
            <person name="Mori S."/>
            <person name="Shibayama K."/>
        </authorList>
    </citation>
    <scope>NUCLEOTIDE SEQUENCE [LARGE SCALE GENOMIC DNA]</scope>
    <source>
        <strain evidence="6 7">SNTW101c</strain>
    </source>
</reference>
<dbReference type="Pfam" id="PF25975">
    <property type="entry name" value="CzcB_C"/>
    <property type="match status" value="1"/>
</dbReference>
<feature type="domain" description="CusB-like beta-barrel" evidence="3">
    <location>
        <begin position="169"/>
        <end position="241"/>
    </location>
</feature>
<dbReference type="Pfam" id="PF25919">
    <property type="entry name" value="BSH_CusB"/>
    <property type="match status" value="1"/>
</dbReference>
<dbReference type="PANTHER" id="PTHR30097:SF15">
    <property type="entry name" value="CATION EFFLUX SYSTEM PROTEIN CUSB"/>
    <property type="match status" value="1"/>
</dbReference>